<comment type="caution">
    <text evidence="2">The sequence shown here is derived from an EMBL/GenBank/DDBJ whole genome shotgun (WGS) entry which is preliminary data.</text>
</comment>
<keyword evidence="3" id="KW-1185">Reference proteome</keyword>
<sequence length="157" mass="17258">MSNLGLPELLILIVVVAVIVAVVLVAIRIGRAGNRSSSVPQMRPMTPEELHQVVTRLTLQGRQIQAIKELRDFTRLDLPTSKAVVDGVAMGRDMWSHPAMTRFRPADHDALPRTAGPDLATRVRELKAAGREEQAVHLVRGETGMGEHEARTFVDSL</sequence>
<dbReference type="EMBL" id="JBHSFP010000017">
    <property type="protein sequence ID" value="MFC4533800.1"/>
    <property type="molecule type" value="Genomic_DNA"/>
</dbReference>
<evidence type="ECO:0000256" key="1">
    <source>
        <dbReference type="SAM" id="Phobius"/>
    </source>
</evidence>
<dbReference type="Proteomes" id="UP001596004">
    <property type="component" value="Unassembled WGS sequence"/>
</dbReference>
<keyword evidence="1" id="KW-1133">Transmembrane helix</keyword>
<name>A0ABV9CLN7_9ACTN</name>
<evidence type="ECO:0008006" key="4">
    <source>
        <dbReference type="Google" id="ProtNLM"/>
    </source>
</evidence>
<keyword evidence="1" id="KW-0812">Transmembrane</keyword>
<gene>
    <name evidence="2" type="ORF">ACFO60_23815</name>
</gene>
<dbReference type="RefSeq" id="WP_380843592.1">
    <property type="nucleotide sequence ID" value="NZ_JBHSFP010000017.1"/>
</dbReference>
<accession>A0ABV9CLN7</accession>
<evidence type="ECO:0000313" key="3">
    <source>
        <dbReference type="Proteomes" id="UP001596004"/>
    </source>
</evidence>
<protein>
    <recommendedName>
        <fullName evidence="4">Ribosomal protein L7/L12 C-terminal domain-containing protein</fullName>
    </recommendedName>
</protein>
<organism evidence="2 3">
    <name type="scientific">Sphaerisporangium dianthi</name>
    <dbReference type="NCBI Taxonomy" id="1436120"/>
    <lineage>
        <taxon>Bacteria</taxon>
        <taxon>Bacillati</taxon>
        <taxon>Actinomycetota</taxon>
        <taxon>Actinomycetes</taxon>
        <taxon>Streptosporangiales</taxon>
        <taxon>Streptosporangiaceae</taxon>
        <taxon>Sphaerisporangium</taxon>
    </lineage>
</organism>
<keyword evidence="1" id="KW-0472">Membrane</keyword>
<proteinExistence type="predicted"/>
<evidence type="ECO:0000313" key="2">
    <source>
        <dbReference type="EMBL" id="MFC4533800.1"/>
    </source>
</evidence>
<feature type="transmembrane region" description="Helical" evidence="1">
    <location>
        <begin position="6"/>
        <end position="27"/>
    </location>
</feature>
<reference evidence="3" key="1">
    <citation type="journal article" date="2019" name="Int. J. Syst. Evol. Microbiol.">
        <title>The Global Catalogue of Microorganisms (GCM) 10K type strain sequencing project: providing services to taxonomists for standard genome sequencing and annotation.</title>
        <authorList>
            <consortium name="The Broad Institute Genomics Platform"/>
            <consortium name="The Broad Institute Genome Sequencing Center for Infectious Disease"/>
            <person name="Wu L."/>
            <person name="Ma J."/>
        </authorList>
    </citation>
    <scope>NUCLEOTIDE SEQUENCE [LARGE SCALE GENOMIC DNA]</scope>
    <source>
        <strain evidence="3">CGMCC 4.7132</strain>
    </source>
</reference>